<sequence length="285" mass="32040">MVTHAHSPAARFFTSFAKYAFLIVLGLFFLFPLFAMLSRSLMTDQEIIRMSLLWSKSPSFDAYGRVFNLKSVYWIFNTVLIAVVNIVGITLSSSLCAYGFSKLKFPGREVVFSVTLATMMLPSITMQIPLYIIFSDFGWIGTWYPMMLPGFFGGGAVNIFLMRQFMRGIPDQLGEAAKIDGANKFRIYWQIVMPLCLPIIAFTMVNTFLGTWNDFMNPLLYLGSRERLYTISLGLYMDFMMSGANNPLANVQMAGGIIMLIPCAVLFFCFQKLLIEGVTLSGIKG</sequence>
<dbReference type="OrthoDB" id="9793448at2"/>
<evidence type="ECO:0000256" key="7">
    <source>
        <dbReference type="RuleBase" id="RU363032"/>
    </source>
</evidence>
<evidence type="ECO:0000256" key="2">
    <source>
        <dbReference type="ARBA" id="ARBA00022448"/>
    </source>
</evidence>
<dbReference type="GO" id="GO:0055085">
    <property type="term" value="P:transmembrane transport"/>
    <property type="evidence" value="ECO:0007669"/>
    <property type="project" value="InterPro"/>
</dbReference>
<dbReference type="EMBL" id="SDOZ01000002">
    <property type="protein sequence ID" value="RXZ61024.1"/>
    <property type="molecule type" value="Genomic_DNA"/>
</dbReference>
<keyword evidence="5 7" id="KW-1133">Transmembrane helix</keyword>
<dbReference type="InterPro" id="IPR000515">
    <property type="entry name" value="MetI-like"/>
</dbReference>
<dbReference type="SUPFAM" id="SSF161098">
    <property type="entry name" value="MetI-like"/>
    <property type="match status" value="1"/>
</dbReference>
<keyword evidence="4 7" id="KW-0812">Transmembrane</keyword>
<name>A0A4Q2K8K1_9FIRM</name>
<dbReference type="Pfam" id="PF00528">
    <property type="entry name" value="BPD_transp_1"/>
    <property type="match status" value="1"/>
</dbReference>
<proteinExistence type="inferred from homology"/>
<dbReference type="PANTHER" id="PTHR43744:SF6">
    <property type="entry name" value="ABC TRANSPORTER PERMEASE PROTEIN YESQ-RELATED"/>
    <property type="match status" value="1"/>
</dbReference>
<dbReference type="AlphaFoldDB" id="A0A4Q2K8K1"/>
<evidence type="ECO:0000256" key="5">
    <source>
        <dbReference type="ARBA" id="ARBA00022989"/>
    </source>
</evidence>
<evidence type="ECO:0000313" key="10">
    <source>
        <dbReference type="Proteomes" id="UP000291269"/>
    </source>
</evidence>
<feature type="transmembrane region" description="Helical" evidence="7">
    <location>
        <begin position="146"/>
        <end position="166"/>
    </location>
</feature>
<dbReference type="Proteomes" id="UP000291269">
    <property type="component" value="Unassembled WGS sequence"/>
</dbReference>
<keyword evidence="10" id="KW-1185">Reference proteome</keyword>
<reference evidence="9 10" key="1">
    <citation type="journal article" date="2019" name="Gut">
        <title>Antibiotics-induced monodominance of a novel gut bacterial order.</title>
        <authorList>
            <person name="Hildebrand F."/>
            <person name="Moitinho-Silva L."/>
            <person name="Blasche S."/>
            <person name="Jahn M.T."/>
            <person name="Gossmann T.I."/>
            <person name="Heuerta-Cepas J."/>
            <person name="Hercog R."/>
            <person name="Luetge M."/>
            <person name="Bahram M."/>
            <person name="Pryszlak A."/>
            <person name="Alves R.J."/>
            <person name="Waszak S.M."/>
            <person name="Zhu A."/>
            <person name="Ye L."/>
            <person name="Costea P.I."/>
            <person name="Aalvink S."/>
            <person name="Belzer C."/>
            <person name="Forslund S.K."/>
            <person name="Sunagawa S."/>
            <person name="Hentschel U."/>
            <person name="Merten C."/>
            <person name="Patil K.R."/>
            <person name="Benes V."/>
            <person name="Bork P."/>
        </authorList>
    </citation>
    <scope>NUCLEOTIDE SEQUENCE [LARGE SCALE GENOMIC DNA]</scope>
    <source>
        <strain evidence="9 10">HDS1380</strain>
    </source>
</reference>
<comment type="caution">
    <text evidence="9">The sequence shown here is derived from an EMBL/GenBank/DDBJ whole genome shotgun (WGS) entry which is preliminary data.</text>
</comment>
<evidence type="ECO:0000313" key="9">
    <source>
        <dbReference type="EMBL" id="RXZ61024.1"/>
    </source>
</evidence>
<dbReference type="GO" id="GO:0005886">
    <property type="term" value="C:plasma membrane"/>
    <property type="evidence" value="ECO:0007669"/>
    <property type="project" value="UniProtKB-SubCell"/>
</dbReference>
<feature type="transmembrane region" description="Helical" evidence="7">
    <location>
        <begin position="73"/>
        <end position="98"/>
    </location>
</feature>
<feature type="transmembrane region" description="Helical" evidence="7">
    <location>
        <begin position="12"/>
        <end position="35"/>
    </location>
</feature>
<feature type="domain" description="ABC transmembrane type-1" evidence="8">
    <location>
        <begin position="75"/>
        <end position="270"/>
    </location>
</feature>
<feature type="transmembrane region" description="Helical" evidence="7">
    <location>
        <begin position="110"/>
        <end position="134"/>
    </location>
</feature>
<protein>
    <submittedName>
        <fullName evidence="9">Carbohydrate ABC transporter permease</fullName>
    </submittedName>
</protein>
<dbReference type="PANTHER" id="PTHR43744">
    <property type="entry name" value="ABC TRANSPORTER PERMEASE PROTEIN MG189-RELATED-RELATED"/>
    <property type="match status" value="1"/>
</dbReference>
<evidence type="ECO:0000259" key="8">
    <source>
        <dbReference type="PROSITE" id="PS50928"/>
    </source>
</evidence>
<accession>A0A4Q2K8K1</accession>
<dbReference type="Gene3D" id="1.10.3720.10">
    <property type="entry name" value="MetI-like"/>
    <property type="match status" value="1"/>
</dbReference>
<dbReference type="RefSeq" id="WP_129223285.1">
    <property type="nucleotide sequence ID" value="NZ_SDOZ01000002.1"/>
</dbReference>
<dbReference type="CDD" id="cd06261">
    <property type="entry name" value="TM_PBP2"/>
    <property type="match status" value="1"/>
</dbReference>
<evidence type="ECO:0000256" key="6">
    <source>
        <dbReference type="ARBA" id="ARBA00023136"/>
    </source>
</evidence>
<organism evidence="9 10">
    <name type="scientific">Candidatus Borkfalkia ceftriaxoniphila</name>
    <dbReference type="NCBI Taxonomy" id="2508949"/>
    <lineage>
        <taxon>Bacteria</taxon>
        <taxon>Bacillati</taxon>
        <taxon>Bacillota</taxon>
        <taxon>Clostridia</taxon>
        <taxon>Christensenellales</taxon>
        <taxon>Christensenellaceae</taxon>
        <taxon>Candidatus Borkfalkia</taxon>
    </lineage>
</organism>
<dbReference type="InterPro" id="IPR035906">
    <property type="entry name" value="MetI-like_sf"/>
</dbReference>
<evidence type="ECO:0000256" key="4">
    <source>
        <dbReference type="ARBA" id="ARBA00022692"/>
    </source>
</evidence>
<evidence type="ECO:0000256" key="1">
    <source>
        <dbReference type="ARBA" id="ARBA00004651"/>
    </source>
</evidence>
<keyword evidence="6 7" id="KW-0472">Membrane</keyword>
<comment type="subcellular location">
    <subcellularLocation>
        <location evidence="1 7">Cell membrane</location>
        <topology evidence="1 7">Multi-pass membrane protein</topology>
    </subcellularLocation>
</comment>
<keyword evidence="3" id="KW-1003">Cell membrane</keyword>
<feature type="transmembrane region" description="Helical" evidence="7">
    <location>
        <begin position="249"/>
        <end position="270"/>
    </location>
</feature>
<gene>
    <name evidence="9" type="ORF">ESZ91_01170</name>
</gene>
<evidence type="ECO:0000256" key="3">
    <source>
        <dbReference type="ARBA" id="ARBA00022475"/>
    </source>
</evidence>
<dbReference type="PROSITE" id="PS50928">
    <property type="entry name" value="ABC_TM1"/>
    <property type="match status" value="1"/>
</dbReference>
<keyword evidence="2 7" id="KW-0813">Transport</keyword>
<comment type="similarity">
    <text evidence="7">Belongs to the binding-protein-dependent transport system permease family.</text>
</comment>
<feature type="transmembrane region" description="Helical" evidence="7">
    <location>
        <begin position="187"/>
        <end position="209"/>
    </location>
</feature>